<dbReference type="Proteomes" id="UP000317685">
    <property type="component" value="Unassembled WGS sequence"/>
</dbReference>
<evidence type="ECO:0000313" key="3">
    <source>
        <dbReference type="Proteomes" id="UP000317685"/>
    </source>
</evidence>
<organism evidence="2 3">
    <name type="scientific">Micromonospora taraxaci</name>
    <dbReference type="NCBI Taxonomy" id="1316803"/>
    <lineage>
        <taxon>Bacteria</taxon>
        <taxon>Bacillati</taxon>
        <taxon>Actinomycetota</taxon>
        <taxon>Actinomycetes</taxon>
        <taxon>Micromonosporales</taxon>
        <taxon>Micromonosporaceae</taxon>
        <taxon>Micromonospora</taxon>
    </lineage>
</organism>
<dbReference type="AlphaFoldDB" id="A0A561VDI3"/>
<dbReference type="GeneID" id="300131422"/>
<evidence type="ECO:0000256" key="1">
    <source>
        <dbReference type="SAM" id="MobiDB-lite"/>
    </source>
</evidence>
<protein>
    <submittedName>
        <fullName evidence="2">Uncharacterized protein</fullName>
    </submittedName>
</protein>
<feature type="region of interest" description="Disordered" evidence="1">
    <location>
        <begin position="1"/>
        <end position="21"/>
    </location>
</feature>
<proteinExistence type="predicted"/>
<gene>
    <name evidence="2" type="ORF">FHU34_12114</name>
</gene>
<dbReference type="RefSeq" id="WP_244312049.1">
    <property type="nucleotide sequence ID" value="NZ_JBEZJB010000007.1"/>
</dbReference>
<accession>A0A561VDI3</accession>
<evidence type="ECO:0000313" key="2">
    <source>
        <dbReference type="EMBL" id="TWG09666.1"/>
    </source>
</evidence>
<keyword evidence="3" id="KW-1185">Reference proteome</keyword>
<name>A0A561VDI3_9ACTN</name>
<reference evidence="2 3" key="1">
    <citation type="submission" date="2019-06" db="EMBL/GenBank/DDBJ databases">
        <title>Sequencing the genomes of 1000 actinobacteria strains.</title>
        <authorList>
            <person name="Klenk H.-P."/>
        </authorList>
    </citation>
    <scope>NUCLEOTIDE SEQUENCE [LARGE SCALE GENOMIC DNA]</scope>
    <source>
        <strain evidence="2 3">DSM 45885</strain>
    </source>
</reference>
<dbReference type="EMBL" id="VIWZ01000002">
    <property type="protein sequence ID" value="TWG09666.1"/>
    <property type="molecule type" value="Genomic_DNA"/>
</dbReference>
<sequence>MHRRRGSEPGEIYDDDPVDEQPVFTDPWWDLRRGGPTEHQQRESLHAELLTEVAAGHPLHDRTVRVIGRSTASDDIVVELASGGWAQVHLTWKCSPERPPWPSVTFYGTVEALEEDIHEPDW</sequence>
<comment type="caution">
    <text evidence="2">The sequence shown here is derived from an EMBL/GenBank/DDBJ whole genome shotgun (WGS) entry which is preliminary data.</text>
</comment>